<evidence type="ECO:0000313" key="1">
    <source>
        <dbReference type="EMBL" id="MPN22860.1"/>
    </source>
</evidence>
<name>A0A645GA04_9ZZZZ</name>
<protein>
    <submittedName>
        <fullName evidence="1">Uncharacterized protein</fullName>
    </submittedName>
</protein>
<reference evidence="1" key="1">
    <citation type="submission" date="2019-08" db="EMBL/GenBank/DDBJ databases">
        <authorList>
            <person name="Kucharzyk K."/>
            <person name="Murdoch R.W."/>
            <person name="Higgins S."/>
            <person name="Loffler F."/>
        </authorList>
    </citation>
    <scope>NUCLEOTIDE SEQUENCE</scope>
</reference>
<proteinExistence type="predicted"/>
<dbReference type="AlphaFoldDB" id="A0A645GA04"/>
<sequence length="189" mass="19487">MHLLARGEASGDIKRASLGACGCKAQVAAHISQGHRAAGRCIGHHRCSTAARGAAGAADAVHATEPRAVVLDGRHRGRSGRELVHPGMGVCIGPSGIAAACADNAGYAVDSDVERAAGGQGQGARRYCKAAPAPSQVAPSQGRGGGSVLGVDRHMFQGFEVLVDDNFRRILRREPLLQTHVQTLSMVDA</sequence>
<accession>A0A645GA04</accession>
<organism evidence="1">
    <name type="scientific">bioreactor metagenome</name>
    <dbReference type="NCBI Taxonomy" id="1076179"/>
    <lineage>
        <taxon>unclassified sequences</taxon>
        <taxon>metagenomes</taxon>
        <taxon>ecological metagenomes</taxon>
    </lineage>
</organism>
<gene>
    <name evidence="1" type="ORF">SDC9_170245</name>
</gene>
<comment type="caution">
    <text evidence="1">The sequence shown here is derived from an EMBL/GenBank/DDBJ whole genome shotgun (WGS) entry which is preliminary data.</text>
</comment>
<dbReference type="EMBL" id="VSSQ01071196">
    <property type="protein sequence ID" value="MPN22860.1"/>
    <property type="molecule type" value="Genomic_DNA"/>
</dbReference>